<name>A0ABX1VE39_9PLAN</name>
<dbReference type="Proteomes" id="UP000609651">
    <property type="component" value="Unassembled WGS sequence"/>
</dbReference>
<dbReference type="RefSeq" id="WP_171186908.1">
    <property type="nucleotide sequence ID" value="NZ_WTPX01000064.1"/>
</dbReference>
<keyword evidence="3" id="KW-1185">Reference proteome</keyword>
<gene>
    <name evidence="2" type="ORF">LzC2_22400</name>
</gene>
<protein>
    <submittedName>
        <fullName evidence="2">Uncharacterized protein</fullName>
    </submittedName>
</protein>
<organism evidence="2 3">
    <name type="scientific">Alienimonas chondri</name>
    <dbReference type="NCBI Taxonomy" id="2681879"/>
    <lineage>
        <taxon>Bacteria</taxon>
        <taxon>Pseudomonadati</taxon>
        <taxon>Planctomycetota</taxon>
        <taxon>Planctomycetia</taxon>
        <taxon>Planctomycetales</taxon>
        <taxon>Planctomycetaceae</taxon>
        <taxon>Alienimonas</taxon>
    </lineage>
</organism>
<feature type="region of interest" description="Disordered" evidence="1">
    <location>
        <begin position="1"/>
        <end position="63"/>
    </location>
</feature>
<dbReference type="EMBL" id="WTPX01000064">
    <property type="protein sequence ID" value="NNJ26160.1"/>
    <property type="molecule type" value="Genomic_DNA"/>
</dbReference>
<evidence type="ECO:0000313" key="2">
    <source>
        <dbReference type="EMBL" id="NNJ26160.1"/>
    </source>
</evidence>
<sequence>MKTAVLRLYRGDDSASEQAASPVEGEDSAATADPVAPRVLPFPRFSADAGRRRDADEIASARTDGAVEGDRAVTLRFHAAHDDAAASDRGAAADETPDVLPLSAILSPPRFRDGTTAHPELPAGAVAGRIAAGQIAPERTGGWVGTPAGVTIDGPLSRAKILHANRTCKACGAGGVEPVLLSDGVCDASGQQVPGSGTLVGFHCCRCQQEWPVA</sequence>
<evidence type="ECO:0000313" key="3">
    <source>
        <dbReference type="Proteomes" id="UP000609651"/>
    </source>
</evidence>
<comment type="caution">
    <text evidence="2">The sequence shown here is derived from an EMBL/GenBank/DDBJ whole genome shotgun (WGS) entry which is preliminary data.</text>
</comment>
<evidence type="ECO:0000256" key="1">
    <source>
        <dbReference type="SAM" id="MobiDB-lite"/>
    </source>
</evidence>
<proteinExistence type="predicted"/>
<accession>A0ABX1VE39</accession>
<reference evidence="2 3" key="1">
    <citation type="journal article" date="2020" name="Syst. Appl. Microbiol.">
        <title>Alienimonas chondri sp. nov., a novel planctomycete isolated from the biofilm of the red alga Chondrus crispus.</title>
        <authorList>
            <person name="Vitorino I."/>
            <person name="Albuquerque L."/>
            <person name="Wiegand S."/>
            <person name="Kallscheuer N."/>
            <person name="da Costa M.S."/>
            <person name="Lobo-da-Cunha A."/>
            <person name="Jogler C."/>
            <person name="Lage O.M."/>
        </authorList>
    </citation>
    <scope>NUCLEOTIDE SEQUENCE [LARGE SCALE GENOMIC DNA]</scope>
    <source>
        <strain evidence="2 3">LzC2</strain>
    </source>
</reference>